<feature type="region of interest" description="Disordered" evidence="2">
    <location>
        <begin position="407"/>
        <end position="487"/>
    </location>
</feature>
<feature type="compositionally biased region" description="Polar residues" evidence="2">
    <location>
        <begin position="1299"/>
        <end position="1317"/>
    </location>
</feature>
<feature type="domain" description="CID" evidence="4">
    <location>
        <begin position="24"/>
        <end position="154"/>
    </location>
</feature>
<feature type="region of interest" description="Disordered" evidence="2">
    <location>
        <begin position="204"/>
        <end position="271"/>
    </location>
</feature>
<dbReference type="InterPro" id="IPR045154">
    <property type="entry name" value="PCF11-like"/>
</dbReference>
<dbReference type="InterPro" id="IPR008942">
    <property type="entry name" value="ENTH_VHS"/>
</dbReference>
<dbReference type="PROSITE" id="PS51391">
    <property type="entry name" value="CID"/>
    <property type="match status" value="1"/>
</dbReference>
<dbReference type="Gene3D" id="3.30.160.20">
    <property type="match status" value="3"/>
</dbReference>
<accession>A0A9D4P2M3</accession>
<feature type="region of interest" description="Disordered" evidence="2">
    <location>
        <begin position="1410"/>
        <end position="1449"/>
    </location>
</feature>
<feature type="compositionally biased region" description="Polar residues" evidence="2">
    <location>
        <begin position="1253"/>
        <end position="1269"/>
    </location>
</feature>
<evidence type="ECO:0000256" key="1">
    <source>
        <dbReference type="PROSITE-ProRule" id="PRU00266"/>
    </source>
</evidence>
<dbReference type="InterPro" id="IPR006569">
    <property type="entry name" value="CID_dom"/>
</dbReference>
<feature type="compositionally biased region" description="Low complexity" evidence="2">
    <location>
        <begin position="248"/>
        <end position="268"/>
    </location>
</feature>
<gene>
    <name evidence="5" type="ORF">HUG17_5978</name>
</gene>
<dbReference type="SUPFAM" id="SSF54768">
    <property type="entry name" value="dsRNA-binding domain-like"/>
    <property type="match status" value="3"/>
</dbReference>
<feature type="compositionally biased region" description="Pro residues" evidence="2">
    <location>
        <begin position="470"/>
        <end position="480"/>
    </location>
</feature>
<proteinExistence type="predicted"/>
<dbReference type="GO" id="GO:0000993">
    <property type="term" value="F:RNA polymerase II complex binding"/>
    <property type="evidence" value="ECO:0007669"/>
    <property type="project" value="InterPro"/>
</dbReference>
<comment type="caution">
    <text evidence="5">The sequence shown here is derived from an EMBL/GenBank/DDBJ whole genome shotgun (WGS) entry which is preliminary data.</text>
</comment>
<evidence type="ECO:0000259" key="4">
    <source>
        <dbReference type="PROSITE" id="PS51391"/>
    </source>
</evidence>
<protein>
    <submittedName>
        <fullName evidence="5">Uncharacterized protein</fullName>
    </submittedName>
</protein>
<dbReference type="SUPFAM" id="SSF48464">
    <property type="entry name" value="ENTH/VHS domain"/>
    <property type="match status" value="1"/>
</dbReference>
<dbReference type="GO" id="GO:0005737">
    <property type="term" value="C:cytoplasm"/>
    <property type="evidence" value="ECO:0007669"/>
    <property type="project" value="TreeGrafter"/>
</dbReference>
<reference evidence="5" key="2">
    <citation type="journal article" date="2021" name="World Allergy Organ. J.">
        <title>Chromosome-level assembly of Dermatophagoides farinae genome and transcriptome reveals two novel allergens Der f 37 and Der f 39.</title>
        <authorList>
            <person name="Chen J."/>
            <person name="Cai Z."/>
            <person name="Fan D."/>
            <person name="Hu J."/>
            <person name="Hou Y."/>
            <person name="He Y."/>
            <person name="Zhang Z."/>
            <person name="Zhao Z."/>
            <person name="Gao P."/>
            <person name="Hu W."/>
            <person name="Sun J."/>
            <person name="Li J."/>
            <person name="Ji K."/>
        </authorList>
    </citation>
    <scope>NUCLEOTIDE SEQUENCE</scope>
    <source>
        <strain evidence="5">JKM2019</strain>
    </source>
</reference>
<dbReference type="Proteomes" id="UP000828236">
    <property type="component" value="Unassembled WGS sequence"/>
</dbReference>
<dbReference type="InterPro" id="IPR014720">
    <property type="entry name" value="dsRBD_dom"/>
</dbReference>
<dbReference type="CDD" id="cd19857">
    <property type="entry name" value="DSRM_STAU_rpt1"/>
    <property type="match status" value="1"/>
</dbReference>
<reference evidence="5" key="1">
    <citation type="submission" date="2020-06" db="EMBL/GenBank/DDBJ databases">
        <authorList>
            <person name="Ji K."/>
            <person name="Li J."/>
        </authorList>
    </citation>
    <scope>NUCLEOTIDE SEQUENCE</scope>
    <source>
        <strain evidence="5">JKM2019</strain>
        <tissue evidence="5">Whole body</tissue>
    </source>
</reference>
<dbReference type="GO" id="GO:0006369">
    <property type="term" value="P:termination of RNA polymerase II transcription"/>
    <property type="evidence" value="ECO:0007669"/>
    <property type="project" value="InterPro"/>
</dbReference>
<sequence>MATIGDDGDLHSSNNNNNNNATEEDVDPVDAYRQSLSDLVMNSKPHIVMLTMLAEESKDTRAVEIVDCIEQRLLQVNKDIKLPTLYLIDSICKNVRDSCYLKLFQKRIVKLFCHVFEKSDEKTRLLLYKLRQTWNTFFSAEILYRLDVAVKALDPGWPIVARKPIVQQNGNDVAAAVGGGGGGGSQSTKEQTVKQIVIPVTRTQNISTAPPSSKPIEISRSKSKLTPPSPTTQRIVFNSKIEILSDNKSSSSSSAAATKQSSTTTGGTVHPTIIHLNQNDIISKRNQIENELRKELISKAAAAAAANNNNNNKVNKNNQLSSNSNKTHNNKIKNKNEPQQPPTSSSSVLLKKSSNKQENSKKFKKNSSPSKLDRKRKSSSDDKIMMMDDELMAPMMIPPSPDDIIPLGSNHHIPVTKRSNEPRKPNNVVASKIKNIKNRRQSPTRLPLPPVSQSYAPSHNLPYDNSPIVSAPPPPPPPQPAAATTTTVPNQPFLEPPYGSSALFIDKQFCRLFYLDPTTGVVPFKVHADTPFDQLMSTDPMFLEPKQVYFSGHPTKVIIDPGTASEQSFCLNFNNPTPYLFHLSGIPHPQRIMLGLPDRELIVNDRPYKAQFGGAPVPIYFEADLQTHLFLLSDSKPFLQVSDEPRYDLWNRLVDEAKAKMSRHQQQQQQLPPPSTTTHLPFNYGPSINNNIPSNTMISSTTNVVTTNTYLIQPTTMQQPASTQIVSADLMQQPPTSTQVPFNYGPSINNMHSNIMIPSSTTNVSTSNIYHPQPTPPVSTQIVSAELMQPPPPTTTHLSFNYGPSINNMHSNTMIPSPTNNVPTTNTYHLHSTAMQHSTPVSTQIAANELMQQPSTITTTQASFQQQPTSASAKPALSDLGSLLSKLSAAGLISNKTVSTFTGTSTTTTTTTTNDSNKMKKAQTTEPKRYLSLEMSQLKQYHQFVINQLYNGLQCTNCSLRFPNESDSGKKSRYSPALAHRRPWYYTIDQWILYKEVNDDIEENNGGFFDSNSADSPSSAAHRANQFNMKFAQFKDCIGEFDQFIEVISCDNINVMSNNNKDDSNNQKICSVVADSDVTSNCTVCNEPFKIEWYEDEEEWRLINAVCFSVAGNDEQQPAAVGRPFHPLCLKDHLLQQLEKQSIQNNEHLDESSSGAGSSSIIPGLDMPMKDDEDEESKITMLKSKRRTMLKWPSVNNPMMVLPESFEVKVEEFEITIETIVPPLETMTETSEIKSSSNISDVNDDDDNDEKLTSATTTDGVNKQQQSSESKPKRPLIVLKMKNSTSSTSMSSIPPIDEQQPTSESSNTGNVSSTINNDNEHSRDNPTDNTMDNDEKIKSASEEEDMDNNNKDIRVMTTIPDANNASDVCDDHCDDNNQQQQLVQSLDPNDPQDDVSIDKSQPMMVVNAKSNIEPDDDDNNSNNLQEQSEIEQQQQQQQQQQQEQEQSNYYTRAQKDAMSLINELCHLHKIKPEYELIDVQGPEHGKIFTVYVKLGVSEKHNGQGSSIKNAQQNAAFNALEKTRLKFPNFKQHNRRKFTSTNQNHTQQQKSKEKFDELNKLFIQNGIQPRYQSNQQSGSSSCFLQPSTTKFTTINNSLLQTSPYQNPIMINPSAPITQPYSTNQFHHHSQLSSNIPCYQPIPANITYFNPTYFCDPYTSKQYLIYELVNPGYIPVPAPSFVSNIQSTTKSRMKLQSEINEKRLNDHAYEASVEFNGVQFCGNGKTLQEARQIAAQKALDHLKSNLFNENKSKNSMVITEDQKSNNNNNSVIDPISTLNHLVSRNRYKINFHLVDSYGPPHIPVFIYCCQLFDAQNNGKLLIETEGRDRSKKLAKKQAAQNMLIKIDVDHLKNIASHKTENVDTTDPTPSCSRSDEKLNINQNLDSVSNKSLTLLYDLARNMSLKSPTFNYSFLSSNHSIAKRFNQQQIIESTKGQIYRVECTLFFEQITPDKFMYCMKTVGFSLTQRMAKQISAFICLLRLGLEPPRFDQNDELFVESLRFSLEIATNNSNSKEFPNEENIRKFCNKEKNIEIFYNGDEESMEELCMKNFEINKKFILFMAKKFYYYSLKQQSTTKPPSIGVIREKIPFLLMNFEKNFPTTSKFQHFNEQSIQQLLSTFDMEKYWNHLQFIAQLTTLGIVDCSKLAIEFHCHTIRIDMNDSHCIAFISVRFNGSLNFDLIHKHYITYAFGHDDDDAREAASLRVLHKISTNAFKQMMTIDSIEENINEQQQSLQKLSNHSKPSSNQMKSKSIISKMYQICQDLFIRKPEFLSQHFNNDNLYSVQCLIHFRQDSNKLVGKLSIMAISASKRSSQTIIAYIFLCIANVSKLSLSQLVDVYSIPDFKKYLKISLASNTTEIANLVMTFDSQQFEPAIYSDEQREDIDRNIEFIETLLKDVYSSYLKNQKRTDPSCLFQRVEDRLFEYHNHRKQMLDQSESFDRWSEHIREWINHQVTEKFNRKKYWHHLQLISLIASTLNSNLAMSIDPLIFEFKCRLLSIDIENDDDDNSINQKGTIALITIHCSSKEFVDHFPLLQKEFLSFAIDLDEDEAREIASYKALRYLSINLWKSIC</sequence>
<feature type="domain" description="DRBM" evidence="3">
    <location>
        <begin position="1456"/>
        <end position="1524"/>
    </location>
</feature>
<dbReference type="Pfam" id="PF04818">
    <property type="entry name" value="CID"/>
    <property type="match status" value="1"/>
</dbReference>
<feature type="domain" description="DRBM" evidence="3">
    <location>
        <begin position="1771"/>
        <end position="1846"/>
    </location>
</feature>
<dbReference type="SMART" id="SM00358">
    <property type="entry name" value="DSRM"/>
    <property type="match status" value="3"/>
</dbReference>
<dbReference type="PROSITE" id="PS50137">
    <property type="entry name" value="DS_RBD"/>
    <property type="match status" value="3"/>
</dbReference>
<keyword evidence="1" id="KW-0694">RNA-binding</keyword>
<organism evidence="5">
    <name type="scientific">Dermatophagoides farinae</name>
    <name type="common">American house dust mite</name>
    <dbReference type="NCBI Taxonomy" id="6954"/>
    <lineage>
        <taxon>Eukaryota</taxon>
        <taxon>Metazoa</taxon>
        <taxon>Ecdysozoa</taxon>
        <taxon>Arthropoda</taxon>
        <taxon>Chelicerata</taxon>
        <taxon>Arachnida</taxon>
        <taxon>Acari</taxon>
        <taxon>Acariformes</taxon>
        <taxon>Sarcoptiformes</taxon>
        <taxon>Astigmata</taxon>
        <taxon>Psoroptidia</taxon>
        <taxon>Analgoidea</taxon>
        <taxon>Pyroglyphidae</taxon>
        <taxon>Dermatophagoidinae</taxon>
        <taxon>Dermatophagoides</taxon>
    </lineage>
</organism>
<feature type="region of interest" description="Disordered" evidence="2">
    <location>
        <begin position="1"/>
        <end position="27"/>
    </location>
</feature>
<dbReference type="CDD" id="cd16982">
    <property type="entry name" value="CID_Pcf11"/>
    <property type="match status" value="1"/>
</dbReference>
<dbReference type="PANTHER" id="PTHR15921:SF3">
    <property type="entry name" value="PRE-MRNA CLEAVAGE COMPLEX 2 PROTEIN PCF11"/>
    <property type="match status" value="1"/>
</dbReference>
<feature type="region of interest" description="Disordered" evidence="2">
    <location>
        <begin position="1226"/>
        <end position="1334"/>
    </location>
</feature>
<feature type="region of interest" description="Disordered" evidence="2">
    <location>
        <begin position="307"/>
        <end position="383"/>
    </location>
</feature>
<evidence type="ECO:0000313" key="5">
    <source>
        <dbReference type="EMBL" id="KAH7643616.1"/>
    </source>
</evidence>
<evidence type="ECO:0000256" key="2">
    <source>
        <dbReference type="SAM" id="MobiDB-lite"/>
    </source>
</evidence>
<dbReference type="GO" id="GO:0031124">
    <property type="term" value="P:mRNA 3'-end processing"/>
    <property type="evidence" value="ECO:0007669"/>
    <property type="project" value="InterPro"/>
</dbReference>
<feature type="domain" description="DRBM" evidence="3">
    <location>
        <begin position="1707"/>
        <end position="1742"/>
    </location>
</feature>
<dbReference type="CDD" id="cd00048">
    <property type="entry name" value="DSRM_SF"/>
    <property type="match status" value="1"/>
</dbReference>
<name>A0A9D4P2M3_DERFA</name>
<dbReference type="GO" id="GO:0003729">
    <property type="term" value="F:mRNA binding"/>
    <property type="evidence" value="ECO:0007669"/>
    <property type="project" value="InterPro"/>
</dbReference>
<dbReference type="EMBL" id="SDOV01000002">
    <property type="protein sequence ID" value="KAH7643616.1"/>
    <property type="molecule type" value="Genomic_DNA"/>
</dbReference>
<feature type="compositionally biased region" description="Low complexity" evidence="2">
    <location>
        <begin position="1425"/>
        <end position="1446"/>
    </location>
</feature>
<feature type="compositionally biased region" description="Low complexity" evidence="2">
    <location>
        <begin position="903"/>
        <end position="913"/>
    </location>
</feature>
<dbReference type="PANTHER" id="PTHR15921">
    <property type="entry name" value="PRE-MRNA CLEAVAGE COMPLEX II"/>
    <property type="match status" value="1"/>
</dbReference>
<dbReference type="Gene3D" id="1.25.40.90">
    <property type="match status" value="1"/>
</dbReference>
<dbReference type="GO" id="GO:0005849">
    <property type="term" value="C:mRNA cleavage factor complex"/>
    <property type="evidence" value="ECO:0007669"/>
    <property type="project" value="TreeGrafter"/>
</dbReference>
<feature type="compositionally biased region" description="Low complexity" evidence="2">
    <location>
        <begin position="307"/>
        <end position="327"/>
    </location>
</feature>
<dbReference type="InterPro" id="IPR047415">
    <property type="entry name" value="Pcf11_CID"/>
</dbReference>
<feature type="region of interest" description="Disordered" evidence="2">
    <location>
        <begin position="903"/>
        <end position="923"/>
    </location>
</feature>
<dbReference type="SMART" id="SM00582">
    <property type="entry name" value="RPR"/>
    <property type="match status" value="1"/>
</dbReference>
<evidence type="ECO:0000259" key="3">
    <source>
        <dbReference type="PROSITE" id="PS50137"/>
    </source>
</evidence>
<feature type="region of interest" description="Disordered" evidence="2">
    <location>
        <begin position="1145"/>
        <end position="1176"/>
    </location>
</feature>
<dbReference type="Pfam" id="PF00035">
    <property type="entry name" value="dsrm"/>
    <property type="match status" value="3"/>
</dbReference>